<dbReference type="PROSITE" id="PS51471">
    <property type="entry name" value="FE2OG_OXY"/>
    <property type="match status" value="1"/>
</dbReference>
<comment type="similarity">
    <text evidence="3">Belongs to the iron/ascorbate-dependent oxidoreductase family.</text>
</comment>
<dbReference type="InterPro" id="IPR005123">
    <property type="entry name" value="Oxoglu/Fe-dep_dioxygenase_dom"/>
</dbReference>
<evidence type="ECO:0000313" key="6">
    <source>
        <dbReference type="Proteomes" id="UP001154282"/>
    </source>
</evidence>
<evidence type="ECO:0000313" key="5">
    <source>
        <dbReference type="EMBL" id="CAI0399302.1"/>
    </source>
</evidence>
<evidence type="ECO:0000256" key="2">
    <source>
        <dbReference type="ARBA" id="ARBA00023004"/>
    </source>
</evidence>
<comment type="caution">
    <text evidence="5">The sequence shown here is derived from an EMBL/GenBank/DDBJ whole genome shotgun (WGS) entry which is preliminary data.</text>
</comment>
<evidence type="ECO:0000256" key="3">
    <source>
        <dbReference type="RuleBase" id="RU003682"/>
    </source>
</evidence>
<keyword evidence="6" id="KW-1185">Reference proteome</keyword>
<reference evidence="5" key="1">
    <citation type="submission" date="2022-08" db="EMBL/GenBank/DDBJ databases">
        <authorList>
            <person name="Gutierrez-Valencia J."/>
        </authorList>
    </citation>
    <scope>NUCLEOTIDE SEQUENCE</scope>
</reference>
<organism evidence="5 6">
    <name type="scientific">Linum tenue</name>
    <dbReference type="NCBI Taxonomy" id="586396"/>
    <lineage>
        <taxon>Eukaryota</taxon>
        <taxon>Viridiplantae</taxon>
        <taxon>Streptophyta</taxon>
        <taxon>Embryophyta</taxon>
        <taxon>Tracheophyta</taxon>
        <taxon>Spermatophyta</taxon>
        <taxon>Magnoliopsida</taxon>
        <taxon>eudicotyledons</taxon>
        <taxon>Gunneridae</taxon>
        <taxon>Pentapetalae</taxon>
        <taxon>rosids</taxon>
        <taxon>fabids</taxon>
        <taxon>Malpighiales</taxon>
        <taxon>Linaceae</taxon>
        <taxon>Linum</taxon>
    </lineage>
</organism>
<sequence length="214" mass="23910">MAYNYPVIDLAPFVTGGDAKKKDEVIEKLREACSDYGFFVAVNHGIPDQIMDKTMDVTIDFFNLDLEEKLNITTPPAAPLAAGYTKQETMEEMWWKLDETAVLVQSLLNDCLKLPKGTLAKYNDNRGTDILFGFHYLPATETGKTAVNAHRDNGLFTLVFENEVEGLEFLKDGQWIPIDPIPHSLVINVGDAFQALSNDKMKRSGLHGSRREVG</sequence>
<dbReference type="AlphaFoldDB" id="A0AAV0INW9"/>
<dbReference type="Pfam" id="PF14226">
    <property type="entry name" value="DIOX_N"/>
    <property type="match status" value="1"/>
</dbReference>
<accession>A0AAV0INW9</accession>
<keyword evidence="3" id="KW-0560">Oxidoreductase</keyword>
<dbReference type="Gene3D" id="2.60.120.330">
    <property type="entry name" value="B-lactam Antibiotic, Isopenicillin N Synthase, Chain"/>
    <property type="match status" value="2"/>
</dbReference>
<dbReference type="EMBL" id="CAMGYJ010000004">
    <property type="protein sequence ID" value="CAI0399302.1"/>
    <property type="molecule type" value="Genomic_DNA"/>
</dbReference>
<dbReference type="PANTHER" id="PTHR47990">
    <property type="entry name" value="2-OXOGLUTARATE (2OG) AND FE(II)-DEPENDENT OXYGENASE SUPERFAMILY PROTEIN-RELATED"/>
    <property type="match status" value="1"/>
</dbReference>
<dbReference type="InterPro" id="IPR027443">
    <property type="entry name" value="IPNS-like_sf"/>
</dbReference>
<dbReference type="InterPro" id="IPR044861">
    <property type="entry name" value="IPNS-like_FE2OG_OXY"/>
</dbReference>
<feature type="domain" description="Fe2OG dioxygenase" evidence="4">
    <location>
        <begin position="127"/>
        <end position="214"/>
    </location>
</feature>
<proteinExistence type="inferred from homology"/>
<dbReference type="InterPro" id="IPR026992">
    <property type="entry name" value="DIOX_N"/>
</dbReference>
<name>A0AAV0INW9_9ROSI</name>
<dbReference type="GO" id="GO:0046872">
    <property type="term" value="F:metal ion binding"/>
    <property type="evidence" value="ECO:0007669"/>
    <property type="project" value="UniProtKB-KW"/>
</dbReference>
<dbReference type="GO" id="GO:0016491">
    <property type="term" value="F:oxidoreductase activity"/>
    <property type="evidence" value="ECO:0007669"/>
    <property type="project" value="UniProtKB-KW"/>
</dbReference>
<dbReference type="InterPro" id="IPR050231">
    <property type="entry name" value="Iron_ascorbate_oxido_reductase"/>
</dbReference>
<keyword evidence="1 3" id="KW-0479">Metal-binding</keyword>
<dbReference type="Pfam" id="PF03171">
    <property type="entry name" value="2OG-FeII_Oxy"/>
    <property type="match status" value="1"/>
</dbReference>
<dbReference type="Proteomes" id="UP001154282">
    <property type="component" value="Unassembled WGS sequence"/>
</dbReference>
<protein>
    <recommendedName>
        <fullName evidence="4">Fe2OG dioxygenase domain-containing protein</fullName>
    </recommendedName>
</protein>
<dbReference type="SUPFAM" id="SSF51197">
    <property type="entry name" value="Clavaminate synthase-like"/>
    <property type="match status" value="1"/>
</dbReference>
<evidence type="ECO:0000256" key="1">
    <source>
        <dbReference type="ARBA" id="ARBA00022723"/>
    </source>
</evidence>
<gene>
    <name evidence="5" type="ORF">LITE_LOCUS10244</name>
</gene>
<evidence type="ECO:0000259" key="4">
    <source>
        <dbReference type="PROSITE" id="PS51471"/>
    </source>
</evidence>
<keyword evidence="2 3" id="KW-0408">Iron</keyword>